<reference evidence="12" key="1">
    <citation type="submission" date="2022-08" db="EMBL/GenBank/DDBJ databases">
        <title>Novel sulfate-reducing endosymbionts in the free-living metamonad Anaeramoeba.</title>
        <authorList>
            <person name="Jerlstrom-Hultqvist J."/>
            <person name="Cepicka I."/>
            <person name="Gallot-Lavallee L."/>
            <person name="Salas-Leiva D."/>
            <person name="Curtis B.A."/>
            <person name="Zahonova K."/>
            <person name="Pipaliya S."/>
            <person name="Dacks J."/>
            <person name="Roger A.J."/>
        </authorList>
    </citation>
    <scope>NUCLEOTIDE SEQUENCE</scope>
    <source>
        <strain evidence="12">Schooner1</strain>
    </source>
</reference>
<name>A0ABQ8ZFZ9_9EUKA</name>
<dbReference type="SMART" id="SM00382">
    <property type="entry name" value="AAA"/>
    <property type="match status" value="1"/>
</dbReference>
<feature type="compositionally biased region" description="Basic and acidic residues" evidence="8">
    <location>
        <begin position="1304"/>
        <end position="1315"/>
    </location>
</feature>
<keyword evidence="3 9" id="KW-0812">Transmembrane</keyword>
<evidence type="ECO:0000256" key="7">
    <source>
        <dbReference type="ARBA" id="ARBA00023136"/>
    </source>
</evidence>
<feature type="compositionally biased region" description="Basic residues" evidence="8">
    <location>
        <begin position="1292"/>
        <end position="1303"/>
    </location>
</feature>
<feature type="compositionally biased region" description="Low complexity" evidence="8">
    <location>
        <begin position="1265"/>
        <end position="1275"/>
    </location>
</feature>
<dbReference type="Pfam" id="PF19055">
    <property type="entry name" value="ABC2_membrane_7"/>
    <property type="match status" value="1"/>
</dbReference>
<feature type="transmembrane region" description="Helical" evidence="9">
    <location>
        <begin position="1503"/>
        <end position="1522"/>
    </location>
</feature>
<dbReference type="SUPFAM" id="SSF52540">
    <property type="entry name" value="P-loop containing nucleoside triphosphate hydrolases"/>
    <property type="match status" value="1"/>
</dbReference>
<evidence type="ECO:0000256" key="5">
    <source>
        <dbReference type="ARBA" id="ARBA00022840"/>
    </source>
</evidence>
<organism evidence="12 13">
    <name type="scientific">Anaeramoeba flamelloides</name>
    <dbReference type="NCBI Taxonomy" id="1746091"/>
    <lineage>
        <taxon>Eukaryota</taxon>
        <taxon>Metamonada</taxon>
        <taxon>Anaeramoebidae</taxon>
        <taxon>Anaeramoeba</taxon>
    </lineage>
</organism>
<evidence type="ECO:0000313" key="13">
    <source>
        <dbReference type="Proteomes" id="UP001150062"/>
    </source>
</evidence>
<comment type="caution">
    <text evidence="12">The sequence shown here is derived from an EMBL/GenBank/DDBJ whole genome shotgun (WGS) entry which is preliminary data.</text>
</comment>
<feature type="transmembrane region" description="Helical" evidence="9">
    <location>
        <begin position="1474"/>
        <end position="1496"/>
    </location>
</feature>
<dbReference type="InterPro" id="IPR003593">
    <property type="entry name" value="AAA+_ATPase"/>
</dbReference>
<feature type="transmembrane region" description="Helical" evidence="9">
    <location>
        <begin position="1436"/>
        <end position="1462"/>
    </location>
</feature>
<keyword evidence="13" id="KW-1185">Reference proteome</keyword>
<feature type="chain" id="PRO_5046497130" evidence="10">
    <location>
        <begin position="25"/>
        <end position="1606"/>
    </location>
</feature>
<evidence type="ECO:0000256" key="1">
    <source>
        <dbReference type="ARBA" id="ARBA00004141"/>
    </source>
</evidence>
<feature type="domain" description="ABC transporter" evidence="11">
    <location>
        <begin position="950"/>
        <end position="1192"/>
    </location>
</feature>
<dbReference type="InterPro" id="IPR050352">
    <property type="entry name" value="ABCG_transporters"/>
</dbReference>
<evidence type="ECO:0000259" key="11">
    <source>
        <dbReference type="PROSITE" id="PS50893"/>
    </source>
</evidence>
<gene>
    <name evidence="12" type="ORF">M0813_11185</name>
</gene>
<keyword evidence="6 9" id="KW-1133">Transmembrane helix</keyword>
<feature type="compositionally biased region" description="Acidic residues" evidence="8">
    <location>
        <begin position="458"/>
        <end position="476"/>
    </location>
</feature>
<feature type="transmembrane region" description="Helical" evidence="9">
    <location>
        <begin position="1575"/>
        <end position="1597"/>
    </location>
</feature>
<dbReference type="PROSITE" id="PS50893">
    <property type="entry name" value="ABC_TRANSPORTER_2"/>
    <property type="match status" value="1"/>
</dbReference>
<feature type="region of interest" description="Disordered" evidence="8">
    <location>
        <begin position="1263"/>
        <end position="1315"/>
    </location>
</feature>
<keyword evidence="10" id="KW-0732">Signal</keyword>
<keyword evidence="5" id="KW-0067">ATP-binding</keyword>
<accession>A0ABQ8ZFZ9</accession>
<dbReference type="InterPro" id="IPR043926">
    <property type="entry name" value="ABCG_dom"/>
</dbReference>
<keyword evidence="2" id="KW-0813">Transport</keyword>
<proteinExistence type="predicted"/>
<sequence>MKISQNYCFLFVILSFFLFRLAAAENENEKARYFLIHEYDKEVCVDNDPDEYPSWCPYKNVIFVPQNVSNKNIRQDKSAIIDSCTPTGDSLDWYDDCNYVDSYTFGVGLKYNEPADPKNYYATHYYDGMVTVTDLNLDLEKLRTYPFGEGNQVDIIEALKLNFTTKTMVWGLAKDDTVRFHYADISGYYQEEANFNLTISGTIFQLIPVIVGPDGDSSTKFFGIYYKDTRDIKKIDFYEFFEDNDQEPALKMTITLNIDSDIIVKGVDAVGTYDDSDENDPMGSDEASDRNPILFFSNKTHFWASTWSETSYTLDFEDSVNTTLFYTLEDGVEMIDFIPFSEYFRKSKNLTQIDQDEVSRYETVDPYDGNILWLAIALTDADQKYNYDNMVLFVQLPEFRNFIVDPPATNPANIQDTEMCGSNLYYNDDGECQERPTKQLEIDFIIDQMSYGFKTSPEDEDEENDSSTSEEAEDNEEMNEFYNNNLYHMLTLHEKDTNEIHLHVVQESLGDGEYQKSELDFHYMRKIITKSKVNTITFSENTQHLLWTVKRKYWEIVSADKLIEICDLFRNGEDNEFLWRHQERCEDLPEIFQLDSNFFGQYGSPCPEGTYCPHLSFISYLSPANGYYTAKASITLTCEVGYFCRRGLRVDCPLGYICPEEEMSLPELCSIPSGLNETCADISLKNVEPCDNGSYCIVPYYPALPVPPGTWMERPRPEFEADNLFQDCKEGDWCGLGRSVEIDDDPDKEEILCPANCYCTTSDVLKPVICDCSTEGCSYCPIGTSVEVKCPAGYYCQMPDTKEECFETQYCPAGSVTTESCSAGYYCPDPTKQIKCPEGYYCSEGSTEPTQCSGWVSCPEGTESQESKHVGVIVDLVILIVLLGGYWLAMRFVDKRRKTQKISRQLKIDKQSVLSGLVFSSISLGEGEINATSLWGNTTEIPKLDFFLDFRFENLGLRIKGRSGKIVLKGVTGQIRHGRVTAIMGPSGAGKTTFLNTLCGKASYGIPSGLVEINGVEEPITEYKKVVGFVPQEDIMLRTLTVKENMMNSAKLRLPKEYTHKQIKLTVNQCIKTLGLFDVRHSPIGDETKRGVSGGQRKRVNCGLEMVISPVAIFLDEPTSGLDSTSAMSLCRALQLSAEEDLNIMAVIHQPRYEIFTMFTYVLLLGKGGRTVYLGPTRFSHPYFEFLGFKCPEHVNPADWMMDIIAGNEKIVGSNEKFDPKQLFEDWVNIGVPFTEKAVENDKPPKGNIRDYTDENGNVKLDFVNNDNDSSSSDSSSDDDSSNSDIELNEKTKKKKSTKKYKISPKELRRAKDGRERKTPGFFRQFCIFFTRSLIQQSRDLKGFIIDMVLVYIVGFFLGVLNQDSPYIGPVPDYVISLCPDYLKDTCAGPQQETIGIITSVTILAIALTGGMSSLKIFGPERVNYWREASTGINTIAYFLGKDLSSLVGTVIHPLIFLTIFYPFLNPRGSLGQYYGVLLLIQYTATGIGMAVSTLFPPSVSQLAAIVVLLVFSMVSGFGPPMKEMQEMVFFNIFHYIDLLRYGQEALFCIELEEYKDIYDLTTTYDSYGYDPDRIGIDLFILFIIGVYFRGVAYFFLRVVNRDKQK</sequence>
<dbReference type="EMBL" id="JAOAOG010000003">
    <property type="protein sequence ID" value="KAJ6255625.1"/>
    <property type="molecule type" value="Genomic_DNA"/>
</dbReference>
<dbReference type="InterPro" id="IPR027417">
    <property type="entry name" value="P-loop_NTPase"/>
</dbReference>
<evidence type="ECO:0000256" key="3">
    <source>
        <dbReference type="ARBA" id="ARBA00022692"/>
    </source>
</evidence>
<keyword evidence="7 9" id="KW-0472">Membrane</keyword>
<comment type="subcellular location">
    <subcellularLocation>
        <location evidence="1">Membrane</location>
        <topology evidence="1">Multi-pass membrane protein</topology>
    </subcellularLocation>
</comment>
<feature type="transmembrane region" description="Helical" evidence="9">
    <location>
        <begin position="1341"/>
        <end position="1361"/>
    </location>
</feature>
<evidence type="ECO:0000256" key="6">
    <source>
        <dbReference type="ARBA" id="ARBA00022989"/>
    </source>
</evidence>
<feature type="signal peptide" evidence="10">
    <location>
        <begin position="1"/>
        <end position="24"/>
    </location>
</feature>
<evidence type="ECO:0000256" key="8">
    <source>
        <dbReference type="SAM" id="MobiDB-lite"/>
    </source>
</evidence>
<dbReference type="InterPro" id="IPR003439">
    <property type="entry name" value="ABC_transporter-like_ATP-bd"/>
</dbReference>
<evidence type="ECO:0000256" key="10">
    <source>
        <dbReference type="SAM" id="SignalP"/>
    </source>
</evidence>
<evidence type="ECO:0000256" key="4">
    <source>
        <dbReference type="ARBA" id="ARBA00022741"/>
    </source>
</evidence>
<feature type="region of interest" description="Disordered" evidence="8">
    <location>
        <begin position="453"/>
        <end position="476"/>
    </location>
</feature>
<keyword evidence="4" id="KW-0547">Nucleotide-binding</keyword>
<evidence type="ECO:0000313" key="12">
    <source>
        <dbReference type="EMBL" id="KAJ6255625.1"/>
    </source>
</evidence>
<dbReference type="Proteomes" id="UP001150062">
    <property type="component" value="Unassembled WGS sequence"/>
</dbReference>
<evidence type="ECO:0000256" key="9">
    <source>
        <dbReference type="SAM" id="Phobius"/>
    </source>
</evidence>
<dbReference type="PANTHER" id="PTHR48041:SF91">
    <property type="entry name" value="ABC TRANSPORTER G FAMILY MEMBER 28"/>
    <property type="match status" value="1"/>
</dbReference>
<protein>
    <submittedName>
        <fullName evidence="12">Abc transporter g family member 28</fullName>
    </submittedName>
</protein>
<dbReference type="Pfam" id="PF00005">
    <property type="entry name" value="ABC_tran"/>
    <property type="match status" value="1"/>
</dbReference>
<evidence type="ECO:0000256" key="2">
    <source>
        <dbReference type="ARBA" id="ARBA00022448"/>
    </source>
</evidence>
<dbReference type="Gene3D" id="3.40.50.300">
    <property type="entry name" value="P-loop containing nucleotide triphosphate hydrolases"/>
    <property type="match status" value="1"/>
</dbReference>
<feature type="transmembrane region" description="Helical" evidence="9">
    <location>
        <begin position="1395"/>
        <end position="1415"/>
    </location>
</feature>
<dbReference type="PANTHER" id="PTHR48041">
    <property type="entry name" value="ABC TRANSPORTER G FAMILY MEMBER 28"/>
    <property type="match status" value="1"/>
</dbReference>
<feature type="transmembrane region" description="Helical" evidence="9">
    <location>
        <begin position="870"/>
        <end position="889"/>
    </location>
</feature>